<name>A0AAD6X0X7_9AGAR</name>
<sequence>MTSSATLPTVLNIQRVYRIALDQQTSAPQTIDISLDLIVSSEGEVHLDVRSLGELSRVTEVGAAGQASPPIPRTLSNVAASSVPQASSSHTPLGTPTALPSLVIIPVPVVSSSRATPNTTQNDSNDDPLPEYSRFPPPPDTPSSPDPPRRALAPIPRRQRAPPVAFLRPNVHSELPAPDQEPSTHELYEATQRGVPSPPSSADSEEDYCITDPPRRKRYIEHWENVKDYEDENVEVIRYAKRRRTSGPLGFLFSWVG</sequence>
<reference evidence="2" key="1">
    <citation type="submission" date="2023-03" db="EMBL/GenBank/DDBJ databases">
        <title>Massive genome expansion in bonnet fungi (Mycena s.s.) driven by repeated elements and novel gene families across ecological guilds.</title>
        <authorList>
            <consortium name="Lawrence Berkeley National Laboratory"/>
            <person name="Harder C.B."/>
            <person name="Miyauchi S."/>
            <person name="Viragh M."/>
            <person name="Kuo A."/>
            <person name="Thoen E."/>
            <person name="Andreopoulos B."/>
            <person name="Lu D."/>
            <person name="Skrede I."/>
            <person name="Drula E."/>
            <person name="Henrissat B."/>
            <person name="Morin E."/>
            <person name="Kohler A."/>
            <person name="Barry K."/>
            <person name="LaButti K."/>
            <person name="Morin E."/>
            <person name="Salamov A."/>
            <person name="Lipzen A."/>
            <person name="Mereny Z."/>
            <person name="Hegedus B."/>
            <person name="Baldrian P."/>
            <person name="Stursova M."/>
            <person name="Weitz H."/>
            <person name="Taylor A."/>
            <person name="Grigoriev I.V."/>
            <person name="Nagy L.G."/>
            <person name="Martin F."/>
            <person name="Kauserud H."/>
        </authorList>
    </citation>
    <scope>NUCLEOTIDE SEQUENCE</scope>
    <source>
        <strain evidence="2">CBHHK200</strain>
    </source>
</reference>
<protein>
    <submittedName>
        <fullName evidence="2">Uncharacterized protein</fullName>
    </submittedName>
</protein>
<feature type="compositionally biased region" description="Polar residues" evidence="1">
    <location>
        <begin position="114"/>
        <end position="123"/>
    </location>
</feature>
<organism evidence="2 3">
    <name type="scientific">Mycena alexandri</name>
    <dbReference type="NCBI Taxonomy" id="1745969"/>
    <lineage>
        <taxon>Eukaryota</taxon>
        <taxon>Fungi</taxon>
        <taxon>Dikarya</taxon>
        <taxon>Basidiomycota</taxon>
        <taxon>Agaricomycotina</taxon>
        <taxon>Agaricomycetes</taxon>
        <taxon>Agaricomycetidae</taxon>
        <taxon>Agaricales</taxon>
        <taxon>Marasmiineae</taxon>
        <taxon>Mycenaceae</taxon>
        <taxon>Mycena</taxon>
    </lineage>
</organism>
<evidence type="ECO:0000313" key="2">
    <source>
        <dbReference type="EMBL" id="KAJ7032527.1"/>
    </source>
</evidence>
<accession>A0AAD6X0X7</accession>
<evidence type="ECO:0000313" key="3">
    <source>
        <dbReference type="Proteomes" id="UP001218188"/>
    </source>
</evidence>
<comment type="caution">
    <text evidence="2">The sequence shown here is derived from an EMBL/GenBank/DDBJ whole genome shotgun (WGS) entry which is preliminary data.</text>
</comment>
<evidence type="ECO:0000256" key="1">
    <source>
        <dbReference type="SAM" id="MobiDB-lite"/>
    </source>
</evidence>
<feature type="compositionally biased region" description="Low complexity" evidence="1">
    <location>
        <begin position="150"/>
        <end position="165"/>
    </location>
</feature>
<gene>
    <name evidence="2" type="ORF">C8F04DRAFT_1107146</name>
</gene>
<dbReference type="EMBL" id="JARJCM010000072">
    <property type="protein sequence ID" value="KAJ7032527.1"/>
    <property type="molecule type" value="Genomic_DNA"/>
</dbReference>
<feature type="compositionally biased region" description="Low complexity" evidence="1">
    <location>
        <begin position="76"/>
        <end position="89"/>
    </location>
</feature>
<feature type="compositionally biased region" description="Pro residues" evidence="1">
    <location>
        <begin position="135"/>
        <end position="146"/>
    </location>
</feature>
<proteinExistence type="predicted"/>
<dbReference type="Proteomes" id="UP001218188">
    <property type="component" value="Unassembled WGS sequence"/>
</dbReference>
<feature type="region of interest" description="Disordered" evidence="1">
    <location>
        <begin position="113"/>
        <end position="214"/>
    </location>
</feature>
<feature type="region of interest" description="Disordered" evidence="1">
    <location>
        <begin position="63"/>
        <end position="95"/>
    </location>
</feature>
<dbReference type="AlphaFoldDB" id="A0AAD6X0X7"/>
<keyword evidence="3" id="KW-1185">Reference proteome</keyword>